<accession>A0A1S9P656</accession>
<sequence length="224" mass="25783">MKPTEAQKLSLQTYLHDTLSYRETYEEIYDHILSAMEFQPEGVSFEDAINNIIRNDFGGAKNLVKIETESKNAMVKEGLNKFLRFVTQYFKLPLLLYTVLATVQTYYFLSKINPGAIAIEAILVLLTMLVPCAIHLLRLYNTGYLLSTTRKSARDKMFDNLAAGPIRLLLLLNVWIANTSTFNEWFGSHPYIITMVLLVCTVYDLALYQLYTDEFKTVTEHKRV</sequence>
<dbReference type="AlphaFoldDB" id="A0A1S9P656"/>
<feature type="transmembrane region" description="Helical" evidence="1">
    <location>
        <begin position="189"/>
        <end position="208"/>
    </location>
</feature>
<proteinExistence type="predicted"/>
<dbReference type="RefSeq" id="WP_078351387.1">
    <property type="nucleotide sequence ID" value="NZ_MBTF01000039.1"/>
</dbReference>
<dbReference type="Proteomes" id="UP000189739">
    <property type="component" value="Unassembled WGS sequence"/>
</dbReference>
<name>A0A1S9P656_9SPHI</name>
<feature type="transmembrane region" description="Helical" evidence="1">
    <location>
        <begin position="158"/>
        <end position="177"/>
    </location>
</feature>
<evidence type="ECO:0000313" key="2">
    <source>
        <dbReference type="EMBL" id="OOQ56429.1"/>
    </source>
</evidence>
<keyword evidence="1" id="KW-1133">Transmembrane helix</keyword>
<dbReference type="STRING" id="1792845.BC343_18435"/>
<dbReference type="EMBL" id="MBTF01000039">
    <property type="protein sequence ID" value="OOQ56429.1"/>
    <property type="molecule type" value="Genomic_DNA"/>
</dbReference>
<dbReference type="OrthoDB" id="792396at2"/>
<organism evidence="2 3">
    <name type="scientific">Mucilaginibacter pedocola</name>
    <dbReference type="NCBI Taxonomy" id="1792845"/>
    <lineage>
        <taxon>Bacteria</taxon>
        <taxon>Pseudomonadati</taxon>
        <taxon>Bacteroidota</taxon>
        <taxon>Sphingobacteriia</taxon>
        <taxon>Sphingobacteriales</taxon>
        <taxon>Sphingobacteriaceae</taxon>
        <taxon>Mucilaginibacter</taxon>
    </lineage>
</organism>
<gene>
    <name evidence="2" type="ORF">BC343_18435</name>
</gene>
<keyword evidence="3" id="KW-1185">Reference proteome</keyword>
<protein>
    <submittedName>
        <fullName evidence="2">Uncharacterized protein</fullName>
    </submittedName>
</protein>
<evidence type="ECO:0000256" key="1">
    <source>
        <dbReference type="SAM" id="Phobius"/>
    </source>
</evidence>
<keyword evidence="1" id="KW-0472">Membrane</keyword>
<feature type="transmembrane region" description="Helical" evidence="1">
    <location>
        <begin position="115"/>
        <end position="137"/>
    </location>
</feature>
<feature type="transmembrane region" description="Helical" evidence="1">
    <location>
        <begin position="89"/>
        <end position="109"/>
    </location>
</feature>
<keyword evidence="1" id="KW-0812">Transmembrane</keyword>
<comment type="caution">
    <text evidence="2">The sequence shown here is derived from an EMBL/GenBank/DDBJ whole genome shotgun (WGS) entry which is preliminary data.</text>
</comment>
<evidence type="ECO:0000313" key="3">
    <source>
        <dbReference type="Proteomes" id="UP000189739"/>
    </source>
</evidence>
<reference evidence="2 3" key="1">
    <citation type="submission" date="2016-07" db="EMBL/GenBank/DDBJ databases">
        <title>Genomic analysis of zinc-resistant bacterium Mucilaginibacter pedocola TBZ30.</title>
        <authorList>
            <person name="Huang J."/>
            <person name="Tang J."/>
        </authorList>
    </citation>
    <scope>NUCLEOTIDE SEQUENCE [LARGE SCALE GENOMIC DNA]</scope>
    <source>
        <strain evidence="2 3">TBZ30</strain>
    </source>
</reference>